<protein>
    <submittedName>
        <fullName evidence="3">Uncharacterized protein</fullName>
    </submittedName>
</protein>
<name>A0A6A6EXG8_9PEZI</name>
<evidence type="ECO:0000313" key="4">
    <source>
        <dbReference type="Proteomes" id="UP000800200"/>
    </source>
</evidence>
<feature type="signal peptide" evidence="2">
    <location>
        <begin position="1"/>
        <end position="22"/>
    </location>
</feature>
<gene>
    <name evidence="3" type="ORF">K469DRAFT_686773</name>
</gene>
<proteinExistence type="predicted"/>
<dbReference type="AlphaFoldDB" id="A0A6A6EXG8"/>
<feature type="compositionally biased region" description="Polar residues" evidence="1">
    <location>
        <begin position="150"/>
        <end position="172"/>
    </location>
</feature>
<dbReference type="OrthoDB" id="4227144at2759"/>
<evidence type="ECO:0000256" key="1">
    <source>
        <dbReference type="SAM" id="MobiDB-lite"/>
    </source>
</evidence>
<keyword evidence="4" id="KW-1185">Reference proteome</keyword>
<feature type="region of interest" description="Disordered" evidence="1">
    <location>
        <begin position="125"/>
        <end position="210"/>
    </location>
</feature>
<accession>A0A6A6EXG8</accession>
<feature type="chain" id="PRO_5025693277" evidence="2">
    <location>
        <begin position="23"/>
        <end position="249"/>
    </location>
</feature>
<organism evidence="3 4">
    <name type="scientific">Zopfia rhizophila CBS 207.26</name>
    <dbReference type="NCBI Taxonomy" id="1314779"/>
    <lineage>
        <taxon>Eukaryota</taxon>
        <taxon>Fungi</taxon>
        <taxon>Dikarya</taxon>
        <taxon>Ascomycota</taxon>
        <taxon>Pezizomycotina</taxon>
        <taxon>Dothideomycetes</taxon>
        <taxon>Dothideomycetes incertae sedis</taxon>
        <taxon>Zopfiaceae</taxon>
        <taxon>Zopfia</taxon>
    </lineage>
</organism>
<sequence length="249" mass="25584">MCRNVTFTSILYFLIFLTSVVTSKDQVGNNRLAQVTSPAKLAPRQQSTCVATATPCPDGVGCCPSGYACTTVTGAPRCDRPCGLGYTMCSGGGCCEPGYRCGSNDLCTSTGPALSIPVLSLPTLTPPGPILTSNEGTSHTPVTPPRPLSTPDQGMSEPTASSNIQEQSTGTASEPPFNVGSESSTGRDRSTTRSRQSVDAGPTSEPQVVGNTATSTAFSANEGPHPKQSNTVTGLIGVLLGFLGVFLPF</sequence>
<dbReference type="EMBL" id="ML994611">
    <property type="protein sequence ID" value="KAF2194820.1"/>
    <property type="molecule type" value="Genomic_DNA"/>
</dbReference>
<evidence type="ECO:0000313" key="3">
    <source>
        <dbReference type="EMBL" id="KAF2194820.1"/>
    </source>
</evidence>
<evidence type="ECO:0000256" key="2">
    <source>
        <dbReference type="SAM" id="SignalP"/>
    </source>
</evidence>
<dbReference type="Proteomes" id="UP000800200">
    <property type="component" value="Unassembled WGS sequence"/>
</dbReference>
<keyword evidence="2" id="KW-0732">Signal</keyword>
<reference evidence="3" key="1">
    <citation type="journal article" date="2020" name="Stud. Mycol.">
        <title>101 Dothideomycetes genomes: a test case for predicting lifestyles and emergence of pathogens.</title>
        <authorList>
            <person name="Haridas S."/>
            <person name="Albert R."/>
            <person name="Binder M."/>
            <person name="Bloem J."/>
            <person name="Labutti K."/>
            <person name="Salamov A."/>
            <person name="Andreopoulos B."/>
            <person name="Baker S."/>
            <person name="Barry K."/>
            <person name="Bills G."/>
            <person name="Bluhm B."/>
            <person name="Cannon C."/>
            <person name="Castanera R."/>
            <person name="Culley D."/>
            <person name="Daum C."/>
            <person name="Ezra D."/>
            <person name="Gonzalez J."/>
            <person name="Henrissat B."/>
            <person name="Kuo A."/>
            <person name="Liang C."/>
            <person name="Lipzen A."/>
            <person name="Lutzoni F."/>
            <person name="Magnuson J."/>
            <person name="Mondo S."/>
            <person name="Nolan M."/>
            <person name="Ohm R."/>
            <person name="Pangilinan J."/>
            <person name="Park H.-J."/>
            <person name="Ramirez L."/>
            <person name="Alfaro M."/>
            <person name="Sun H."/>
            <person name="Tritt A."/>
            <person name="Yoshinaga Y."/>
            <person name="Zwiers L.-H."/>
            <person name="Turgeon B."/>
            <person name="Goodwin S."/>
            <person name="Spatafora J."/>
            <person name="Crous P."/>
            <person name="Grigoriev I."/>
        </authorList>
    </citation>
    <scope>NUCLEOTIDE SEQUENCE</scope>
    <source>
        <strain evidence="3">CBS 207.26</strain>
    </source>
</reference>